<sequence>MVNFNYLFAAAFLIRVGVGVLWLFPQKMKRMRRVGVLNSRELNNLAENGNTEARQLKRKTTVFIVVGLLVLVPLRLLSP</sequence>
<proteinExistence type="predicted"/>
<comment type="caution">
    <text evidence="2">The sequence shown here is derived from an EMBL/GenBank/DDBJ whole genome shotgun (WGS) entry which is preliminary data.</text>
</comment>
<keyword evidence="3" id="KW-1185">Reference proteome</keyword>
<keyword evidence="1" id="KW-1133">Transmembrane helix</keyword>
<organism evidence="2 3">
    <name type="scientific">Noviherbaspirillum album</name>
    <dbReference type="NCBI Taxonomy" id="3080276"/>
    <lineage>
        <taxon>Bacteria</taxon>
        <taxon>Pseudomonadati</taxon>
        <taxon>Pseudomonadota</taxon>
        <taxon>Betaproteobacteria</taxon>
        <taxon>Burkholderiales</taxon>
        <taxon>Oxalobacteraceae</taxon>
        <taxon>Noviherbaspirillum</taxon>
    </lineage>
</organism>
<protein>
    <submittedName>
        <fullName evidence="2">Uncharacterized protein</fullName>
    </submittedName>
</protein>
<feature type="transmembrane region" description="Helical" evidence="1">
    <location>
        <begin position="6"/>
        <end position="24"/>
    </location>
</feature>
<evidence type="ECO:0000256" key="1">
    <source>
        <dbReference type="SAM" id="Phobius"/>
    </source>
</evidence>
<keyword evidence="1" id="KW-0812">Transmembrane</keyword>
<evidence type="ECO:0000313" key="2">
    <source>
        <dbReference type="EMBL" id="MEC4717684.1"/>
    </source>
</evidence>
<feature type="transmembrane region" description="Helical" evidence="1">
    <location>
        <begin position="60"/>
        <end position="78"/>
    </location>
</feature>
<accession>A0ABU6J239</accession>
<name>A0ABU6J239_9BURK</name>
<keyword evidence="1" id="KW-0472">Membrane</keyword>
<evidence type="ECO:0000313" key="3">
    <source>
        <dbReference type="Proteomes" id="UP001352263"/>
    </source>
</evidence>
<dbReference type="EMBL" id="JAWIIV010000001">
    <property type="protein sequence ID" value="MEC4717684.1"/>
    <property type="molecule type" value="Genomic_DNA"/>
</dbReference>
<dbReference type="Proteomes" id="UP001352263">
    <property type="component" value="Unassembled WGS sequence"/>
</dbReference>
<gene>
    <name evidence="2" type="ORF">RY831_00815</name>
</gene>
<reference evidence="2 3" key="1">
    <citation type="submission" date="2023-10" db="EMBL/GenBank/DDBJ databases">
        <title>Noviherbaspirillum sp. CPCC 100848 genome assembly.</title>
        <authorList>
            <person name="Li X.Y."/>
            <person name="Fang X.M."/>
        </authorList>
    </citation>
    <scope>NUCLEOTIDE SEQUENCE [LARGE SCALE GENOMIC DNA]</scope>
    <source>
        <strain evidence="2 3">CPCC 100848</strain>
    </source>
</reference>